<evidence type="ECO:0000313" key="2">
    <source>
        <dbReference type="Proteomes" id="UP000031620"/>
    </source>
</evidence>
<evidence type="ECO:0000313" key="1">
    <source>
        <dbReference type="EMBL" id="BAP85184.1"/>
    </source>
</evidence>
<dbReference type="GO" id="GO:0009372">
    <property type="term" value="P:quorum sensing"/>
    <property type="evidence" value="ECO:0007669"/>
    <property type="project" value="InterPro"/>
</dbReference>
<sequence length="98" mass="11588">MNNSEALAKLKYLTAKNQFVLVNRRLSRAQAITSSLAKEIVKQLTIADFQKYEADRDRLNEFVWIYETDYGAVYYIKFKFINDNTMVRFISFHVSNYS</sequence>
<organism evidence="1 2">
    <name type="scientific">Paucilactobacillus hokkaidonensis JCM 18461</name>
    <dbReference type="NCBI Taxonomy" id="1291742"/>
    <lineage>
        <taxon>Bacteria</taxon>
        <taxon>Bacillati</taxon>
        <taxon>Bacillota</taxon>
        <taxon>Bacilli</taxon>
        <taxon>Lactobacillales</taxon>
        <taxon>Lactobacillaceae</taxon>
        <taxon>Paucilactobacillus</taxon>
    </lineage>
</organism>
<proteinExistence type="predicted"/>
<dbReference type="HOGENOM" id="CLU_181458_0_0_9"/>
<dbReference type="STRING" id="1291742.LOOC260_106270"/>
<reference evidence="1 2" key="1">
    <citation type="submission" date="2014-11" db="EMBL/GenBank/DDBJ databases">
        <title>Complete genome sequence and analysis of Lactobacillus hokkaidonensis LOOC260T.</title>
        <authorList>
            <person name="Tanizawa Y."/>
            <person name="Tohno M."/>
            <person name="Kaminuma E."/>
            <person name="Nakamura Y."/>
            <person name="Arita M."/>
        </authorList>
    </citation>
    <scope>NUCLEOTIDE SEQUENCE [LARGE SCALE GENOMIC DNA]</scope>
    <source>
        <strain evidence="1 2">LOOC260</strain>
    </source>
</reference>
<protein>
    <submittedName>
        <fullName evidence="1">Toxin-antitoxin system, toxin component</fullName>
    </submittedName>
</protein>
<accession>A0A0A1GVZ3</accession>
<dbReference type="GO" id="GO:0017148">
    <property type="term" value="P:negative regulation of translation"/>
    <property type="evidence" value="ECO:0007669"/>
    <property type="project" value="InterPro"/>
</dbReference>
<name>A0A0A1GVZ3_9LACO</name>
<dbReference type="InterPro" id="IPR031451">
    <property type="entry name" value="MqsR_toxin"/>
</dbReference>
<gene>
    <name evidence="1" type="ORF">LOOC260_106270</name>
</gene>
<dbReference type="Pfam" id="PF15723">
    <property type="entry name" value="MqsR_toxin"/>
    <property type="match status" value="1"/>
</dbReference>
<dbReference type="GO" id="GO:0044010">
    <property type="term" value="P:single-species biofilm formation"/>
    <property type="evidence" value="ECO:0007669"/>
    <property type="project" value="InterPro"/>
</dbReference>
<dbReference type="AlphaFoldDB" id="A0A0A1GVZ3"/>
<dbReference type="KEGG" id="lho:LOOC260_106270"/>
<dbReference type="Proteomes" id="UP000031620">
    <property type="component" value="Chromosome"/>
</dbReference>
<dbReference type="RefSeq" id="WP_041092946.1">
    <property type="nucleotide sequence ID" value="NZ_AP014680.1"/>
</dbReference>
<dbReference type="EMBL" id="AP014680">
    <property type="protein sequence ID" value="BAP85184.1"/>
    <property type="molecule type" value="Genomic_DNA"/>
</dbReference>